<dbReference type="OrthoDB" id="9790023at2"/>
<dbReference type="Proteomes" id="UP000321258">
    <property type="component" value="Unassembled WGS sequence"/>
</dbReference>
<dbReference type="InterPro" id="IPR003737">
    <property type="entry name" value="GlcNAc_PI_deacetylase-related"/>
</dbReference>
<comment type="caution">
    <text evidence="1">The sequence shown here is derived from an EMBL/GenBank/DDBJ whole genome shotgun (WGS) entry which is preliminary data.</text>
</comment>
<dbReference type="PANTHER" id="PTHR12993:SF29">
    <property type="entry name" value="BLR3841 PROTEIN"/>
    <property type="match status" value="1"/>
</dbReference>
<dbReference type="PANTHER" id="PTHR12993">
    <property type="entry name" value="N-ACETYLGLUCOSAMINYL-PHOSPHATIDYLINOSITOL DE-N-ACETYLASE-RELATED"/>
    <property type="match status" value="1"/>
</dbReference>
<evidence type="ECO:0000313" key="1">
    <source>
        <dbReference type="EMBL" id="GEO98542.1"/>
    </source>
</evidence>
<dbReference type="RefSeq" id="WP_147076989.1">
    <property type="nucleotide sequence ID" value="NZ_BJZT01000007.1"/>
</dbReference>
<evidence type="ECO:0000313" key="2">
    <source>
        <dbReference type="Proteomes" id="UP000321258"/>
    </source>
</evidence>
<accession>A0A512ILM3</accession>
<dbReference type="Gene3D" id="3.40.50.10320">
    <property type="entry name" value="LmbE-like"/>
    <property type="match status" value="1"/>
</dbReference>
<dbReference type="Pfam" id="PF02585">
    <property type="entry name" value="PIG-L"/>
    <property type="match status" value="1"/>
</dbReference>
<sequence>MRADAFFAALERMPVAPLEAILGTGGLVVVAPHPDDESLGCGGLIALACAAGRAVRLVVLSDGCGSHTHSRTHPPERLRALRETETLNAVAELGLAAGHLSFLGLPDASVPSGGPDAEAAARAIAAAARACEAGAVCVTWGHDPHCDHRAAAAIVALARPHLGNARVRVFAYPVWGWTLPPETEVGPPPAGVRLDVAQNIAAKRRAIAAHASQTTALIADDPGGFRLEPAMIDRLCGSHEVFVELPA</sequence>
<dbReference type="EMBL" id="BJZT01000007">
    <property type="protein sequence ID" value="GEO98542.1"/>
    <property type="molecule type" value="Genomic_DNA"/>
</dbReference>
<proteinExistence type="predicted"/>
<organism evidence="1 2">
    <name type="scientific">Methylobacterium haplocladii</name>
    <dbReference type="NCBI Taxonomy" id="1176176"/>
    <lineage>
        <taxon>Bacteria</taxon>
        <taxon>Pseudomonadati</taxon>
        <taxon>Pseudomonadota</taxon>
        <taxon>Alphaproteobacteria</taxon>
        <taxon>Hyphomicrobiales</taxon>
        <taxon>Methylobacteriaceae</taxon>
        <taxon>Methylobacterium</taxon>
    </lineage>
</organism>
<dbReference type="GO" id="GO:0016811">
    <property type="term" value="F:hydrolase activity, acting on carbon-nitrogen (but not peptide) bonds, in linear amides"/>
    <property type="evidence" value="ECO:0007669"/>
    <property type="project" value="TreeGrafter"/>
</dbReference>
<name>A0A512ILM3_9HYPH</name>
<dbReference type="AlphaFoldDB" id="A0A512ILM3"/>
<evidence type="ECO:0008006" key="3">
    <source>
        <dbReference type="Google" id="ProtNLM"/>
    </source>
</evidence>
<reference evidence="1 2" key="1">
    <citation type="submission" date="2019-07" db="EMBL/GenBank/DDBJ databases">
        <title>Whole genome shotgun sequence of Methylobacterium haplocladii NBRC 107714.</title>
        <authorList>
            <person name="Hosoyama A."/>
            <person name="Uohara A."/>
            <person name="Ohji S."/>
            <person name="Ichikawa N."/>
        </authorList>
    </citation>
    <scope>NUCLEOTIDE SEQUENCE [LARGE SCALE GENOMIC DNA]</scope>
    <source>
        <strain evidence="1 2">NBRC 107714</strain>
    </source>
</reference>
<gene>
    <name evidence="1" type="ORF">MHA02_09300</name>
</gene>
<dbReference type="InterPro" id="IPR024078">
    <property type="entry name" value="LmbE-like_dom_sf"/>
</dbReference>
<protein>
    <recommendedName>
        <fullName evidence="3">GlcNAc-PI de-N-acetylase</fullName>
    </recommendedName>
</protein>
<keyword evidence="2" id="KW-1185">Reference proteome</keyword>
<dbReference type="SUPFAM" id="SSF102588">
    <property type="entry name" value="LmbE-like"/>
    <property type="match status" value="1"/>
</dbReference>